<dbReference type="PROSITE" id="PS00154">
    <property type="entry name" value="ATPASE_E1_E2"/>
    <property type="match status" value="1"/>
</dbReference>
<feature type="transmembrane region" description="Helical" evidence="10">
    <location>
        <begin position="688"/>
        <end position="706"/>
    </location>
</feature>
<comment type="similarity">
    <text evidence="2 10">Belongs to the cation transport ATPase (P-type) (TC 3.A.3) family. Type IB subfamily.</text>
</comment>
<evidence type="ECO:0000256" key="5">
    <source>
        <dbReference type="ARBA" id="ARBA00022741"/>
    </source>
</evidence>
<dbReference type="STRING" id="470453.B0680_02665"/>
<keyword evidence="5 10" id="KW-0547">Nucleotide-binding</keyword>
<dbReference type="SUPFAM" id="SSF81653">
    <property type="entry name" value="Calcium ATPase, transduction domain A"/>
    <property type="match status" value="1"/>
</dbReference>
<protein>
    <submittedName>
        <fullName evidence="12">Copper-translocating P-type ATPase</fullName>
    </submittedName>
</protein>
<name>A0A1T0CTR1_9GAMM</name>
<keyword evidence="13" id="KW-1185">Reference proteome</keyword>
<evidence type="ECO:0000313" key="13">
    <source>
        <dbReference type="Proteomes" id="UP000189800"/>
    </source>
</evidence>
<dbReference type="SFLD" id="SFLDS00003">
    <property type="entry name" value="Haloacid_Dehalogenase"/>
    <property type="match status" value="1"/>
</dbReference>
<dbReference type="GO" id="GO:0043682">
    <property type="term" value="F:P-type divalent copper transporter activity"/>
    <property type="evidence" value="ECO:0007669"/>
    <property type="project" value="TreeGrafter"/>
</dbReference>
<keyword evidence="7" id="KW-1278">Translocase</keyword>
<dbReference type="Gene3D" id="3.40.50.1000">
    <property type="entry name" value="HAD superfamily/HAD-like"/>
    <property type="match status" value="1"/>
</dbReference>
<dbReference type="PROSITE" id="PS50846">
    <property type="entry name" value="HMA_2"/>
    <property type="match status" value="1"/>
</dbReference>
<feature type="transmembrane region" description="Helical" evidence="10">
    <location>
        <begin position="360"/>
        <end position="386"/>
    </location>
</feature>
<keyword evidence="4 10" id="KW-0479">Metal-binding</keyword>
<dbReference type="Pfam" id="PF00122">
    <property type="entry name" value="E1-E2_ATPase"/>
    <property type="match status" value="1"/>
</dbReference>
<dbReference type="SFLD" id="SFLDF00027">
    <property type="entry name" value="p-type_atpase"/>
    <property type="match status" value="1"/>
</dbReference>
<dbReference type="Gene3D" id="3.40.1110.10">
    <property type="entry name" value="Calcium-transporting ATPase, cytoplasmic domain N"/>
    <property type="match status" value="1"/>
</dbReference>
<dbReference type="SUPFAM" id="SSF55008">
    <property type="entry name" value="HMA, heavy metal-associated domain"/>
    <property type="match status" value="1"/>
</dbReference>
<reference evidence="12 13" key="1">
    <citation type="submission" date="2017-02" db="EMBL/GenBank/DDBJ databases">
        <title>Draft genome sequence of Moraxella pluranimalium CCUG 54913T type strain.</title>
        <authorList>
            <person name="Salva-Serra F."/>
            <person name="Engstrom-Jakobsson H."/>
            <person name="Thorell K."/>
            <person name="Jaen-Luchoro D."/>
            <person name="Gonzales-Siles L."/>
            <person name="Karlsson R."/>
            <person name="Yazdan S."/>
            <person name="Boulund F."/>
            <person name="Johnning A."/>
            <person name="Engstrand L."/>
            <person name="Kristiansson E."/>
            <person name="Moore E."/>
        </authorList>
    </citation>
    <scope>NUCLEOTIDE SEQUENCE [LARGE SCALE GENOMIC DNA]</scope>
    <source>
        <strain evidence="12 13">CCUG 54913</strain>
    </source>
</reference>
<organism evidence="12 13">
    <name type="scientific">Moraxella pluranimalium</name>
    <dbReference type="NCBI Taxonomy" id="470453"/>
    <lineage>
        <taxon>Bacteria</taxon>
        <taxon>Pseudomonadati</taxon>
        <taxon>Pseudomonadota</taxon>
        <taxon>Gammaproteobacteria</taxon>
        <taxon>Moraxellales</taxon>
        <taxon>Moraxellaceae</taxon>
        <taxon>Moraxella</taxon>
    </lineage>
</organism>
<dbReference type="Proteomes" id="UP000189800">
    <property type="component" value="Unassembled WGS sequence"/>
</dbReference>
<feature type="transmembrane region" description="Helical" evidence="10">
    <location>
        <begin position="326"/>
        <end position="348"/>
    </location>
</feature>
<feature type="transmembrane region" description="Helical" evidence="10">
    <location>
        <begin position="170"/>
        <end position="189"/>
    </location>
</feature>
<evidence type="ECO:0000256" key="10">
    <source>
        <dbReference type="RuleBase" id="RU362081"/>
    </source>
</evidence>
<dbReference type="NCBIfam" id="TIGR01525">
    <property type="entry name" value="ATPase-IB_hvy"/>
    <property type="match status" value="1"/>
</dbReference>
<evidence type="ECO:0000256" key="4">
    <source>
        <dbReference type="ARBA" id="ARBA00022723"/>
    </source>
</evidence>
<dbReference type="OrthoDB" id="9814270at2"/>
<keyword evidence="6 10" id="KW-0067">ATP-binding</keyword>
<dbReference type="SUPFAM" id="SSF81665">
    <property type="entry name" value="Calcium ATPase, transmembrane domain M"/>
    <property type="match status" value="1"/>
</dbReference>
<comment type="subcellular location">
    <subcellularLocation>
        <location evidence="10">Cell membrane</location>
    </subcellularLocation>
    <subcellularLocation>
        <location evidence="1">Endomembrane system</location>
        <topology evidence="1">Multi-pass membrane protein</topology>
    </subcellularLocation>
</comment>
<evidence type="ECO:0000256" key="2">
    <source>
        <dbReference type="ARBA" id="ARBA00006024"/>
    </source>
</evidence>
<evidence type="ECO:0000256" key="8">
    <source>
        <dbReference type="ARBA" id="ARBA00022989"/>
    </source>
</evidence>
<dbReference type="InterPro" id="IPR059000">
    <property type="entry name" value="ATPase_P-type_domA"/>
</dbReference>
<keyword evidence="9 10" id="KW-0472">Membrane</keyword>
<dbReference type="InterPro" id="IPR008250">
    <property type="entry name" value="ATPase_P-typ_transduc_dom_A_sf"/>
</dbReference>
<dbReference type="CDD" id="cd00371">
    <property type="entry name" value="HMA"/>
    <property type="match status" value="1"/>
</dbReference>
<dbReference type="Gene3D" id="2.70.150.10">
    <property type="entry name" value="Calcium-transporting ATPase, cytoplasmic transduction domain A"/>
    <property type="match status" value="1"/>
</dbReference>
<dbReference type="InterPro" id="IPR036163">
    <property type="entry name" value="HMA_dom_sf"/>
</dbReference>
<evidence type="ECO:0000256" key="7">
    <source>
        <dbReference type="ARBA" id="ARBA00022967"/>
    </source>
</evidence>
<dbReference type="Gene3D" id="3.30.70.100">
    <property type="match status" value="1"/>
</dbReference>
<comment type="caution">
    <text evidence="12">The sequence shown here is derived from an EMBL/GenBank/DDBJ whole genome shotgun (WGS) entry which is preliminary data.</text>
</comment>
<evidence type="ECO:0000256" key="1">
    <source>
        <dbReference type="ARBA" id="ARBA00004127"/>
    </source>
</evidence>
<dbReference type="InterPro" id="IPR023298">
    <property type="entry name" value="ATPase_P-typ_TM_dom_sf"/>
</dbReference>
<dbReference type="InterPro" id="IPR018303">
    <property type="entry name" value="ATPase_P-typ_P_site"/>
</dbReference>
<dbReference type="GO" id="GO:0005524">
    <property type="term" value="F:ATP binding"/>
    <property type="evidence" value="ECO:0007669"/>
    <property type="project" value="UniProtKB-UniRule"/>
</dbReference>
<dbReference type="InterPro" id="IPR001757">
    <property type="entry name" value="P_typ_ATPase"/>
</dbReference>
<dbReference type="InterPro" id="IPR023299">
    <property type="entry name" value="ATPase_P-typ_cyto_dom_N"/>
</dbReference>
<feature type="transmembrane region" description="Helical" evidence="10">
    <location>
        <begin position="666"/>
        <end position="682"/>
    </location>
</feature>
<evidence type="ECO:0000313" key="12">
    <source>
        <dbReference type="EMBL" id="OOS25736.1"/>
    </source>
</evidence>
<dbReference type="PANTHER" id="PTHR43520:SF8">
    <property type="entry name" value="P-TYPE CU(+) TRANSPORTER"/>
    <property type="match status" value="1"/>
</dbReference>
<dbReference type="InterPro" id="IPR027256">
    <property type="entry name" value="P-typ_ATPase_IB"/>
</dbReference>
<evidence type="ECO:0000256" key="9">
    <source>
        <dbReference type="ARBA" id="ARBA00023136"/>
    </source>
</evidence>
<dbReference type="NCBIfam" id="TIGR01494">
    <property type="entry name" value="ATPase_P-type"/>
    <property type="match status" value="1"/>
</dbReference>
<feature type="transmembrane region" description="Helical" evidence="10">
    <location>
        <begin position="143"/>
        <end position="164"/>
    </location>
</feature>
<keyword evidence="3 10" id="KW-0812">Transmembrane</keyword>
<evidence type="ECO:0000256" key="6">
    <source>
        <dbReference type="ARBA" id="ARBA00022840"/>
    </source>
</evidence>
<dbReference type="PRINTS" id="PR00119">
    <property type="entry name" value="CATATPASE"/>
</dbReference>
<dbReference type="GO" id="GO:0005886">
    <property type="term" value="C:plasma membrane"/>
    <property type="evidence" value="ECO:0007669"/>
    <property type="project" value="UniProtKB-SubCell"/>
</dbReference>
<dbReference type="RefSeq" id="WP_078253494.1">
    <property type="nucleotide sequence ID" value="NZ_MUYU01000006.1"/>
</dbReference>
<dbReference type="GO" id="GO:0005507">
    <property type="term" value="F:copper ion binding"/>
    <property type="evidence" value="ECO:0007669"/>
    <property type="project" value="TreeGrafter"/>
</dbReference>
<dbReference type="GO" id="GO:0012505">
    <property type="term" value="C:endomembrane system"/>
    <property type="evidence" value="ECO:0007669"/>
    <property type="project" value="UniProtKB-SubCell"/>
</dbReference>
<dbReference type="SFLD" id="SFLDG00002">
    <property type="entry name" value="C1.7:_P-type_atpase_like"/>
    <property type="match status" value="1"/>
</dbReference>
<dbReference type="Pfam" id="PF00403">
    <property type="entry name" value="HMA"/>
    <property type="match status" value="1"/>
</dbReference>
<keyword evidence="8 10" id="KW-1133">Transmembrane helix</keyword>
<keyword evidence="10" id="KW-1003">Cell membrane</keyword>
<dbReference type="InterPro" id="IPR036412">
    <property type="entry name" value="HAD-like_sf"/>
</dbReference>
<dbReference type="FunFam" id="3.30.70.100:FF:000005">
    <property type="entry name" value="Copper-exporting P-type ATPase A"/>
    <property type="match status" value="1"/>
</dbReference>
<dbReference type="SUPFAM" id="SSF56784">
    <property type="entry name" value="HAD-like"/>
    <property type="match status" value="1"/>
</dbReference>
<dbReference type="PROSITE" id="PS01047">
    <property type="entry name" value="HMA_1"/>
    <property type="match status" value="1"/>
</dbReference>
<dbReference type="InterPro" id="IPR044492">
    <property type="entry name" value="P_typ_ATPase_HD_dom"/>
</dbReference>
<sequence length="716" mass="75563">MPIIHQNFAITGMTCQACANRIEKVLNKKPAIETATVNFATETLQVSYDDTKTSQDEIVAWVAKTGFGATLDKPMTKTQMPWQLWVLWGLSLPFWVGMIGMMVGSHALMIPVWVQFMLATVVQVAYGAKFYQGAWASIKGGLANMDVLVAIGTTAIWAYSTYVWLTHPDAMHGVYFEASVMVIAFVRLGKYLEHRTKTQSLDSLELLTKLVPSMVYKQAGDGFVQVAIDEIGVGDVLLANTGDKVAVDGIVISGQAWANEAHLTGESAPVHKAVGQMVYAGSVLSDGSVTYQACATGAQTKLGDMMTALADAQGSKANIARFADTVSAVFVPVVVAIALLTFGVNLWLGTGFDTALMRAVAVLVIACPCALGLATPAAIMAGMGVAARHGVWFRDTPSLEMAGRIDTIVFDKTGTLTTGKPSLTMLHPLTDRYDAQMLLRLMASIEQYAVHPLASAIIQAAQAQGLTLYSADAIQSTTGAGLVGEIDGIGQVAVGTPKFVGMTELPSDQIWLDKSSASSLVAMAIDGLPCAIVALDDTIKPEASAILAKLNQAGVTTVLMSGDRTAAVNKVATLLHISDAHGEMSPRDKLSAVETLVKAGHQVAMVGDGVNDAPAMAAAQASFAVGGATDVARHTASATLLGESLSHVYYAYHIAKRTLDTIKQNLFFALIYNCIGIVLAAMGLLSPVMAAAAMALSSISVLMNALRLKRLNLMTE</sequence>
<dbReference type="InterPro" id="IPR006121">
    <property type="entry name" value="HMA_dom"/>
</dbReference>
<gene>
    <name evidence="12" type="ORF">B0680_02665</name>
</gene>
<accession>A0A1T0CTR1</accession>
<feature type="domain" description="HMA" evidence="11">
    <location>
        <begin position="4"/>
        <end position="70"/>
    </location>
</feature>
<dbReference type="InterPro" id="IPR017969">
    <property type="entry name" value="Heavy-metal-associated_CS"/>
</dbReference>
<dbReference type="EMBL" id="MUYU01000006">
    <property type="protein sequence ID" value="OOS25736.1"/>
    <property type="molecule type" value="Genomic_DNA"/>
</dbReference>
<dbReference type="GO" id="GO:0016887">
    <property type="term" value="F:ATP hydrolysis activity"/>
    <property type="evidence" value="ECO:0007669"/>
    <property type="project" value="InterPro"/>
</dbReference>
<dbReference type="Pfam" id="PF00702">
    <property type="entry name" value="Hydrolase"/>
    <property type="match status" value="1"/>
</dbReference>
<dbReference type="PANTHER" id="PTHR43520">
    <property type="entry name" value="ATP7, ISOFORM B"/>
    <property type="match status" value="1"/>
</dbReference>
<dbReference type="AlphaFoldDB" id="A0A1T0CTR1"/>
<dbReference type="GO" id="GO:0055070">
    <property type="term" value="P:copper ion homeostasis"/>
    <property type="evidence" value="ECO:0007669"/>
    <property type="project" value="TreeGrafter"/>
</dbReference>
<evidence type="ECO:0000256" key="3">
    <source>
        <dbReference type="ARBA" id="ARBA00022692"/>
    </source>
</evidence>
<evidence type="ECO:0000259" key="11">
    <source>
        <dbReference type="PROSITE" id="PS50846"/>
    </source>
</evidence>
<dbReference type="NCBIfam" id="TIGR01511">
    <property type="entry name" value="ATPase-IB1_Cu"/>
    <property type="match status" value="1"/>
</dbReference>
<dbReference type="InterPro" id="IPR023214">
    <property type="entry name" value="HAD_sf"/>
</dbReference>
<feature type="transmembrane region" description="Helical" evidence="10">
    <location>
        <begin position="110"/>
        <end position="131"/>
    </location>
</feature>
<dbReference type="PRINTS" id="PR00943">
    <property type="entry name" value="CUATPASE"/>
</dbReference>
<feature type="transmembrane region" description="Helical" evidence="10">
    <location>
        <begin position="84"/>
        <end position="104"/>
    </location>
</feature>
<proteinExistence type="inferred from homology"/>